<keyword evidence="4" id="KW-0804">Transcription</keyword>
<dbReference type="PANTHER" id="PTHR32071:SF77">
    <property type="entry name" value="TRANSCRIPTIONAL REGULATORY PROTEIN"/>
    <property type="match status" value="1"/>
</dbReference>
<dbReference type="SUPFAM" id="SSF55781">
    <property type="entry name" value="GAF domain-like"/>
    <property type="match status" value="1"/>
</dbReference>
<keyword evidence="3" id="KW-0805">Transcription regulation</keyword>
<keyword evidence="2" id="KW-0067">ATP-binding</keyword>
<dbReference type="InterPro" id="IPR025943">
    <property type="entry name" value="Sigma_54_int_dom_ATP-bd_2"/>
</dbReference>
<dbReference type="InterPro" id="IPR027417">
    <property type="entry name" value="P-loop_NTPase"/>
</dbReference>
<sequence>MDARMPAYQQRLAIARQRFAEGENLPANLLPDAVVDSWVRSRAAGIQPSDSWQARPDDDLQPLAEQDLQLASCVQPEIDRLWEHIGGASWALFCVNPDGVLVHARQAYDLLSPLSPLQVGRRLQEQDLGTTAPACTLAEDKPIILTGNQHYLNDFERFFCVSVPLRGLRGEVLGALDITGIGDRQAGAVLEQLNHAAMAVENRLFAGLSDCRILSLQHDPHLLGTALQGLLAVAADGSIRCANRAAQRLLGLNGYNHDHLKLEHLFDANNLLDARPVAQQLILTDGSKLYGQLIEPAVRKPAQAPARLTRTNTAQGSDALLNQQLANAHKAFAAGVPILLLGETGTGKEVFARTLHEQWNPQAPFVAINCSAIPESLIEAELFGYAEGTFTGARKGGSSGQLAAAHGGTLLLDEIGDMPATLQTRLLRVLQEREITSLGSSVRRPLDVRVISATHCDLAQRMTSQLFREDLYYRLNGLTINLPPLRLRSDLPLLIERLRLRHGAPPLHPDVVQRLQHHNWPGNIRQLEQTLRLAAALASGEPMTLPCHLLADLQSSGSAPEPGDLQATLRRTIESALQANGGNVSATASQLGISRTTLYKKLKD</sequence>
<evidence type="ECO:0000256" key="2">
    <source>
        <dbReference type="ARBA" id="ARBA00022840"/>
    </source>
</evidence>
<evidence type="ECO:0000313" key="6">
    <source>
        <dbReference type="EMBL" id="AIL61860.1"/>
    </source>
</evidence>
<dbReference type="PRINTS" id="PR01590">
    <property type="entry name" value="HTHFIS"/>
</dbReference>
<proteinExistence type="predicted"/>
<dbReference type="Gene3D" id="3.40.50.300">
    <property type="entry name" value="P-loop containing nucleotide triphosphate hydrolases"/>
    <property type="match status" value="1"/>
</dbReference>
<dbReference type="SUPFAM" id="SSF46689">
    <property type="entry name" value="Homeodomain-like"/>
    <property type="match status" value="1"/>
</dbReference>
<dbReference type="Pfam" id="PF02954">
    <property type="entry name" value="HTH_8"/>
    <property type="match status" value="1"/>
</dbReference>
<dbReference type="GO" id="GO:0043565">
    <property type="term" value="F:sequence-specific DNA binding"/>
    <property type="evidence" value="ECO:0007669"/>
    <property type="project" value="InterPro"/>
</dbReference>
<dbReference type="Gene3D" id="1.10.8.60">
    <property type="match status" value="1"/>
</dbReference>
<dbReference type="InterPro" id="IPR058031">
    <property type="entry name" value="AAA_lid_NorR"/>
</dbReference>
<dbReference type="InterPro" id="IPR002197">
    <property type="entry name" value="HTH_Fis"/>
</dbReference>
<feature type="domain" description="Sigma-54 factor interaction" evidence="5">
    <location>
        <begin position="314"/>
        <end position="536"/>
    </location>
</feature>
<dbReference type="InterPro" id="IPR003593">
    <property type="entry name" value="AAA+_ATPase"/>
</dbReference>
<dbReference type="GO" id="GO:0006355">
    <property type="term" value="P:regulation of DNA-templated transcription"/>
    <property type="evidence" value="ECO:0007669"/>
    <property type="project" value="InterPro"/>
</dbReference>
<dbReference type="GO" id="GO:0005524">
    <property type="term" value="F:ATP binding"/>
    <property type="evidence" value="ECO:0007669"/>
    <property type="project" value="UniProtKB-KW"/>
</dbReference>
<reference evidence="6 7" key="1">
    <citation type="submission" date="2014-07" db="EMBL/GenBank/DDBJ databases">
        <authorList>
            <person name="Lee K."/>
            <person name="Lim J.Y."/>
            <person name="Hwang I."/>
        </authorList>
    </citation>
    <scope>NUCLEOTIDE SEQUENCE [LARGE SCALE GENOMIC DNA]</scope>
    <source>
        <strain evidence="6 7">KL28</strain>
    </source>
</reference>
<dbReference type="Proteomes" id="UP000028931">
    <property type="component" value="Chromosome"/>
</dbReference>
<evidence type="ECO:0000256" key="4">
    <source>
        <dbReference type="ARBA" id="ARBA00023163"/>
    </source>
</evidence>
<dbReference type="SMART" id="SM00382">
    <property type="entry name" value="AAA"/>
    <property type="match status" value="1"/>
</dbReference>
<dbReference type="PROSITE" id="PS00675">
    <property type="entry name" value="SIGMA54_INTERACT_1"/>
    <property type="match status" value="1"/>
</dbReference>
<evidence type="ECO:0000256" key="1">
    <source>
        <dbReference type="ARBA" id="ARBA00022741"/>
    </source>
</evidence>
<organism evidence="6 7">
    <name type="scientific">Pseudomonas alkylphenolica</name>
    <dbReference type="NCBI Taxonomy" id="237609"/>
    <lineage>
        <taxon>Bacteria</taxon>
        <taxon>Pseudomonadati</taxon>
        <taxon>Pseudomonadota</taxon>
        <taxon>Gammaproteobacteria</taxon>
        <taxon>Pseudomonadales</taxon>
        <taxon>Pseudomonadaceae</taxon>
        <taxon>Pseudomonas</taxon>
    </lineage>
</organism>
<evidence type="ECO:0000259" key="5">
    <source>
        <dbReference type="PROSITE" id="PS50045"/>
    </source>
</evidence>
<name>A0A077FB43_9PSED</name>
<dbReference type="InterPro" id="IPR025662">
    <property type="entry name" value="Sigma_54_int_dom_ATP-bd_1"/>
</dbReference>
<dbReference type="AlphaFoldDB" id="A0A077FB43"/>
<dbReference type="PANTHER" id="PTHR32071">
    <property type="entry name" value="TRANSCRIPTIONAL REGULATORY PROTEIN"/>
    <property type="match status" value="1"/>
</dbReference>
<dbReference type="InterPro" id="IPR009057">
    <property type="entry name" value="Homeodomain-like_sf"/>
</dbReference>
<dbReference type="FunFam" id="3.40.50.300:FF:000006">
    <property type="entry name" value="DNA-binding transcriptional regulator NtrC"/>
    <property type="match status" value="1"/>
</dbReference>
<evidence type="ECO:0000256" key="3">
    <source>
        <dbReference type="ARBA" id="ARBA00023015"/>
    </source>
</evidence>
<dbReference type="EMBL" id="CP009048">
    <property type="protein sequence ID" value="AIL61860.1"/>
    <property type="molecule type" value="Genomic_DNA"/>
</dbReference>
<dbReference type="PROSITE" id="PS00676">
    <property type="entry name" value="SIGMA54_INTERACT_2"/>
    <property type="match status" value="1"/>
</dbReference>
<dbReference type="eggNOG" id="COG3284">
    <property type="taxonomic scope" value="Bacteria"/>
</dbReference>
<dbReference type="PROSITE" id="PS50045">
    <property type="entry name" value="SIGMA54_INTERACT_4"/>
    <property type="match status" value="1"/>
</dbReference>
<dbReference type="Gene3D" id="3.30.450.40">
    <property type="match status" value="1"/>
</dbReference>
<protein>
    <submittedName>
        <fullName evidence="6">Fis family GAF modulated sigma54 specific transcriptional regulator</fullName>
    </submittedName>
</protein>
<dbReference type="HOGENOM" id="CLU_000445_8_12_6"/>
<dbReference type="InterPro" id="IPR029016">
    <property type="entry name" value="GAF-like_dom_sf"/>
</dbReference>
<dbReference type="InterPro" id="IPR002078">
    <property type="entry name" value="Sigma_54_int"/>
</dbReference>
<dbReference type="CDD" id="cd00009">
    <property type="entry name" value="AAA"/>
    <property type="match status" value="1"/>
</dbReference>
<evidence type="ECO:0000313" key="7">
    <source>
        <dbReference type="Proteomes" id="UP000028931"/>
    </source>
</evidence>
<dbReference type="Pfam" id="PF00158">
    <property type="entry name" value="Sigma54_activat"/>
    <property type="match status" value="1"/>
</dbReference>
<gene>
    <name evidence="6" type="ORF">PSAKL28_26660</name>
</gene>
<dbReference type="KEGG" id="palk:PSAKL28_26660"/>
<dbReference type="SUPFAM" id="SSF52540">
    <property type="entry name" value="P-loop containing nucleoside triphosphate hydrolases"/>
    <property type="match status" value="1"/>
</dbReference>
<dbReference type="Pfam" id="PF25601">
    <property type="entry name" value="AAA_lid_14"/>
    <property type="match status" value="1"/>
</dbReference>
<dbReference type="Gene3D" id="1.10.10.60">
    <property type="entry name" value="Homeodomain-like"/>
    <property type="match status" value="1"/>
</dbReference>
<accession>A0A077FB43</accession>
<keyword evidence="1" id="KW-0547">Nucleotide-binding</keyword>